<keyword evidence="4" id="KW-0732">Signal</keyword>
<evidence type="ECO:0000256" key="3">
    <source>
        <dbReference type="ARBA" id="ARBA00022525"/>
    </source>
</evidence>
<dbReference type="InterPro" id="IPR044859">
    <property type="entry name" value="Allene_oxi_cyc_Dirigent"/>
</dbReference>
<dbReference type="Pfam" id="PF03018">
    <property type="entry name" value="Dirigent"/>
    <property type="match status" value="1"/>
</dbReference>
<gene>
    <name evidence="5" type="ORF">A4U43_C09F3060</name>
</gene>
<sequence length="185" mass="20732">MGGSLTSLKPNYYLLLILLLPLTLTLTLTSAHKHELPCKHLTLYYHDILFNGTNQANATSTLISNSAPLGSFNFSNFVVFDDPVTSDRLLTSPPVARAQGFYFYDMKTDFNAWFAFTLVFNSGKYKGTINIMGADIIGQKARDLSVVGGTGDFFMARGITTLRTDAFQGWAYFRLRMDVKLYECY</sequence>
<evidence type="ECO:0000256" key="2">
    <source>
        <dbReference type="ARBA" id="ARBA00011738"/>
    </source>
</evidence>
<name>A0A5P1E5E3_ASPOF</name>
<dbReference type="Gene3D" id="2.40.480.10">
    <property type="entry name" value="Allene oxide cyclase-like"/>
    <property type="match status" value="1"/>
</dbReference>
<comment type="subcellular location">
    <subcellularLocation>
        <location evidence="4">Secreted</location>
        <location evidence="4">Extracellular space</location>
        <location evidence="4">Apoplast</location>
    </subcellularLocation>
</comment>
<keyword evidence="6" id="KW-1185">Reference proteome</keyword>
<dbReference type="InterPro" id="IPR004265">
    <property type="entry name" value="Dirigent"/>
</dbReference>
<dbReference type="PANTHER" id="PTHR46442:SF6">
    <property type="entry name" value="DIRIGENT PROTEIN 5"/>
    <property type="match status" value="1"/>
</dbReference>
<reference evidence="6" key="1">
    <citation type="journal article" date="2017" name="Nat. Commun.">
        <title>The asparagus genome sheds light on the origin and evolution of a young Y chromosome.</title>
        <authorList>
            <person name="Harkess A."/>
            <person name="Zhou J."/>
            <person name="Xu C."/>
            <person name="Bowers J.E."/>
            <person name="Van der Hulst R."/>
            <person name="Ayyampalayam S."/>
            <person name="Mercati F."/>
            <person name="Riccardi P."/>
            <person name="McKain M.R."/>
            <person name="Kakrana A."/>
            <person name="Tang H."/>
            <person name="Ray J."/>
            <person name="Groenendijk J."/>
            <person name="Arikit S."/>
            <person name="Mathioni S.M."/>
            <person name="Nakano M."/>
            <person name="Shan H."/>
            <person name="Telgmann-Rauber A."/>
            <person name="Kanno A."/>
            <person name="Yue Z."/>
            <person name="Chen H."/>
            <person name="Li W."/>
            <person name="Chen Y."/>
            <person name="Xu X."/>
            <person name="Zhang Y."/>
            <person name="Luo S."/>
            <person name="Chen H."/>
            <person name="Gao J."/>
            <person name="Mao Z."/>
            <person name="Pires J.C."/>
            <person name="Luo M."/>
            <person name="Kudrna D."/>
            <person name="Wing R.A."/>
            <person name="Meyers B.C."/>
            <person name="Yi K."/>
            <person name="Kong H."/>
            <person name="Lavrijsen P."/>
            <person name="Sunseri F."/>
            <person name="Falavigna A."/>
            <person name="Ye Y."/>
            <person name="Leebens-Mack J.H."/>
            <person name="Chen G."/>
        </authorList>
    </citation>
    <scope>NUCLEOTIDE SEQUENCE [LARGE SCALE GENOMIC DNA]</scope>
    <source>
        <strain evidence="6">cv. DH0086</strain>
    </source>
</reference>
<accession>A0A5P1E5E3</accession>
<feature type="signal peptide" evidence="4">
    <location>
        <begin position="1"/>
        <end position="31"/>
    </location>
</feature>
<dbReference type="Gramene" id="ONK57689">
    <property type="protein sequence ID" value="ONK57689"/>
    <property type="gene ID" value="A4U43_C09F3060"/>
</dbReference>
<dbReference type="AlphaFoldDB" id="A0A5P1E5E3"/>
<feature type="chain" id="PRO_5024468963" description="Dirigent protein" evidence="4">
    <location>
        <begin position="32"/>
        <end position="185"/>
    </location>
</feature>
<evidence type="ECO:0000256" key="4">
    <source>
        <dbReference type="RuleBase" id="RU363099"/>
    </source>
</evidence>
<comment type="similarity">
    <text evidence="1 4">Belongs to the plant dirigent protein family.</text>
</comment>
<dbReference type="PANTHER" id="PTHR46442">
    <property type="entry name" value="DIRIGENT PROTEIN"/>
    <property type="match status" value="1"/>
</dbReference>
<evidence type="ECO:0000313" key="6">
    <source>
        <dbReference type="Proteomes" id="UP000243459"/>
    </source>
</evidence>
<keyword evidence="3 4" id="KW-0964">Secreted</keyword>
<dbReference type="EMBL" id="CM007389">
    <property type="protein sequence ID" value="ONK57689.1"/>
    <property type="molecule type" value="Genomic_DNA"/>
</dbReference>
<comment type="function">
    <text evidence="4">Dirigent proteins impart stereoselectivity on the phenoxy radical-coupling reaction, yielding optically active lignans from two molecules of coniferyl alcohol in the biosynthesis of lignans, flavonolignans, and alkaloids and thus plays a central role in plant secondary metabolism.</text>
</comment>
<organism evidence="5 6">
    <name type="scientific">Asparagus officinalis</name>
    <name type="common">Garden asparagus</name>
    <dbReference type="NCBI Taxonomy" id="4686"/>
    <lineage>
        <taxon>Eukaryota</taxon>
        <taxon>Viridiplantae</taxon>
        <taxon>Streptophyta</taxon>
        <taxon>Embryophyta</taxon>
        <taxon>Tracheophyta</taxon>
        <taxon>Spermatophyta</taxon>
        <taxon>Magnoliopsida</taxon>
        <taxon>Liliopsida</taxon>
        <taxon>Asparagales</taxon>
        <taxon>Asparagaceae</taxon>
        <taxon>Asparagoideae</taxon>
        <taxon>Asparagus</taxon>
    </lineage>
</organism>
<dbReference type="GO" id="GO:0009699">
    <property type="term" value="P:phenylpropanoid biosynthetic process"/>
    <property type="evidence" value="ECO:0007669"/>
    <property type="project" value="UniProtKB-ARBA"/>
</dbReference>
<protein>
    <recommendedName>
        <fullName evidence="4">Dirigent protein</fullName>
    </recommendedName>
</protein>
<proteinExistence type="inferred from homology"/>
<evidence type="ECO:0000256" key="1">
    <source>
        <dbReference type="ARBA" id="ARBA00010746"/>
    </source>
</evidence>
<keyword evidence="4" id="KW-0052">Apoplast</keyword>
<dbReference type="GO" id="GO:0048046">
    <property type="term" value="C:apoplast"/>
    <property type="evidence" value="ECO:0007669"/>
    <property type="project" value="UniProtKB-SubCell"/>
</dbReference>
<dbReference type="Proteomes" id="UP000243459">
    <property type="component" value="Chromosome 9"/>
</dbReference>
<dbReference type="OMA" id="NPPCKEM"/>
<comment type="subunit">
    <text evidence="2 4">Homodimer.</text>
</comment>
<evidence type="ECO:0000313" key="5">
    <source>
        <dbReference type="EMBL" id="ONK57689.1"/>
    </source>
</evidence>